<comment type="caution">
    <text evidence="8">The sequence shown here is derived from an EMBL/GenBank/DDBJ whole genome shotgun (WGS) entry which is preliminary data.</text>
</comment>
<dbReference type="InterPro" id="IPR000014">
    <property type="entry name" value="PAS"/>
</dbReference>
<keyword evidence="9" id="KW-1185">Reference proteome</keyword>
<evidence type="ECO:0000256" key="1">
    <source>
        <dbReference type="ARBA" id="ARBA00004123"/>
    </source>
</evidence>
<evidence type="ECO:0000259" key="7">
    <source>
        <dbReference type="PROSITE" id="PS50112"/>
    </source>
</evidence>
<dbReference type="PANTHER" id="PTHR23043:SF24">
    <property type="entry name" value="NEURONAL PAS DOMAIN-CONTAINING PROTEIN 4"/>
    <property type="match status" value="1"/>
</dbReference>
<evidence type="ECO:0000256" key="2">
    <source>
        <dbReference type="ARBA" id="ARBA00023015"/>
    </source>
</evidence>
<feature type="non-terminal residue" evidence="8">
    <location>
        <position position="1"/>
    </location>
</feature>
<dbReference type="SUPFAM" id="SSF55785">
    <property type="entry name" value="PYP-like sensor domain (PAS domain)"/>
    <property type="match status" value="1"/>
</dbReference>
<evidence type="ECO:0000313" key="9">
    <source>
        <dbReference type="Proteomes" id="UP000578259"/>
    </source>
</evidence>
<dbReference type="Gene3D" id="3.30.450.20">
    <property type="entry name" value="PAS domain"/>
    <property type="match status" value="1"/>
</dbReference>
<dbReference type="Pfam" id="PF08447">
    <property type="entry name" value="PAS_3"/>
    <property type="match status" value="1"/>
</dbReference>
<dbReference type="GO" id="GO:0000981">
    <property type="term" value="F:DNA-binding transcription factor activity, RNA polymerase II-specific"/>
    <property type="evidence" value="ECO:0007669"/>
    <property type="project" value="TreeGrafter"/>
</dbReference>
<dbReference type="GO" id="GO:0005634">
    <property type="term" value="C:nucleus"/>
    <property type="evidence" value="ECO:0007669"/>
    <property type="project" value="UniProtKB-SubCell"/>
</dbReference>
<dbReference type="AlphaFoldDB" id="A0A7K7DR14"/>
<dbReference type="PANTHER" id="PTHR23043">
    <property type="entry name" value="HYPOXIA-INDUCIBLE FACTOR 1 ALPHA"/>
    <property type="match status" value="1"/>
</dbReference>
<dbReference type="GO" id="GO:0000977">
    <property type="term" value="F:RNA polymerase II transcription regulatory region sequence-specific DNA binding"/>
    <property type="evidence" value="ECO:0007669"/>
    <property type="project" value="TreeGrafter"/>
</dbReference>
<protein>
    <submittedName>
        <fullName evidence="8">NPAS4 protein</fullName>
    </submittedName>
</protein>
<keyword evidence="5" id="KW-0539">Nucleus</keyword>
<name>A0A7K7DR14_PHEME</name>
<evidence type="ECO:0000256" key="4">
    <source>
        <dbReference type="ARBA" id="ARBA00023163"/>
    </source>
</evidence>
<evidence type="ECO:0000256" key="5">
    <source>
        <dbReference type="ARBA" id="ARBA00023242"/>
    </source>
</evidence>
<accession>A0A7K7DR14</accession>
<feature type="non-terminal residue" evidence="8">
    <location>
        <position position="184"/>
    </location>
</feature>
<evidence type="ECO:0000256" key="6">
    <source>
        <dbReference type="SAM" id="MobiDB-lite"/>
    </source>
</evidence>
<gene>
    <name evidence="8" type="primary">Npas4_1</name>
    <name evidence="8" type="ORF">PHEMEL_R15464</name>
</gene>
<keyword evidence="2" id="KW-0805">Transcription regulation</keyword>
<dbReference type="EMBL" id="VZSJ01036078">
    <property type="protein sequence ID" value="NWY35028.1"/>
    <property type="molecule type" value="Genomic_DNA"/>
</dbReference>
<dbReference type="CDD" id="cd00130">
    <property type="entry name" value="PAS"/>
    <property type="match status" value="1"/>
</dbReference>
<reference evidence="8 9" key="1">
    <citation type="submission" date="2019-09" db="EMBL/GenBank/DDBJ databases">
        <title>Bird 10,000 Genomes (B10K) Project - Family phase.</title>
        <authorList>
            <person name="Zhang G."/>
        </authorList>
    </citation>
    <scope>NUCLEOTIDE SEQUENCE [LARGE SCALE GENOMIC DNA]</scope>
    <source>
        <strain evidence="8">OUT-0018</strain>
        <tissue evidence="8">Muscle</tissue>
    </source>
</reference>
<dbReference type="InterPro" id="IPR013655">
    <property type="entry name" value="PAS_fold_3"/>
</dbReference>
<keyword evidence="4" id="KW-0804">Transcription</keyword>
<evidence type="ECO:0000313" key="8">
    <source>
        <dbReference type="EMBL" id="NWY35028.1"/>
    </source>
</evidence>
<feature type="region of interest" description="Disordered" evidence="6">
    <location>
        <begin position="90"/>
        <end position="111"/>
    </location>
</feature>
<dbReference type="PROSITE" id="PS50112">
    <property type="entry name" value="PAS"/>
    <property type="match status" value="1"/>
</dbReference>
<sequence length="184" mass="18743">LGYGRAELLGRSWYRLLHPEDLGHVARQHLRLAGAGPEARGEVVTRLQRKDGLGWTWVYTRLRPEGPALLAHNFVISEAEAWCLRQQLAAEAPPGPPEPFGPGLDFPGSGGDRELPLELPLGPGLGAAGLAVSGLGADGHGLGHAAAATADPGLAATIGHGLGHGADPGLGPGIGHSLGHGHGA</sequence>
<keyword evidence="3" id="KW-0238">DNA-binding</keyword>
<dbReference type="InterPro" id="IPR035965">
    <property type="entry name" value="PAS-like_dom_sf"/>
</dbReference>
<proteinExistence type="predicted"/>
<evidence type="ECO:0000256" key="3">
    <source>
        <dbReference type="ARBA" id="ARBA00023125"/>
    </source>
</evidence>
<comment type="subcellular location">
    <subcellularLocation>
        <location evidence="1">Nucleus</location>
    </subcellularLocation>
</comment>
<organism evidence="8 9">
    <name type="scientific">Pheucticus melanocephalus</name>
    <name type="common">Black-headed grosbeak</name>
    <name type="synonym">Guiraca melanocephala</name>
    <dbReference type="NCBI Taxonomy" id="371919"/>
    <lineage>
        <taxon>Eukaryota</taxon>
        <taxon>Metazoa</taxon>
        <taxon>Chordata</taxon>
        <taxon>Craniata</taxon>
        <taxon>Vertebrata</taxon>
        <taxon>Euteleostomi</taxon>
        <taxon>Archelosauria</taxon>
        <taxon>Archosauria</taxon>
        <taxon>Dinosauria</taxon>
        <taxon>Saurischia</taxon>
        <taxon>Theropoda</taxon>
        <taxon>Coelurosauria</taxon>
        <taxon>Aves</taxon>
        <taxon>Neognathae</taxon>
        <taxon>Neoaves</taxon>
        <taxon>Telluraves</taxon>
        <taxon>Australaves</taxon>
        <taxon>Passeriformes</taxon>
        <taxon>Cardinalidae</taxon>
        <taxon>Pheucticus</taxon>
    </lineage>
</organism>
<dbReference type="Proteomes" id="UP000578259">
    <property type="component" value="Unassembled WGS sequence"/>
</dbReference>
<feature type="domain" description="PAS" evidence="7">
    <location>
        <begin position="1"/>
        <end position="37"/>
    </location>
</feature>